<evidence type="ECO:0000313" key="2">
    <source>
        <dbReference type="Proteomes" id="UP000006062"/>
    </source>
</evidence>
<dbReference type="STRING" id="765911.Thivi_1239"/>
<sequence length="180" mass="20003">MDTSQLEHIAEDHICSRLQQHGILVAKPKFDILGTDLLAFTDMKDGIKFCRIQSKGRSLLSSASSNVTIAKNHVSSGFIVFLYLVFCESDQRLYVFFESDIQQWSTNSKQKEYKLSISATTAKENLKHYEYDASKGKLIKAVIANAEASGEFHRLIYGCVSATLPPMVGAAFGTVINQND</sequence>
<dbReference type="Proteomes" id="UP000006062">
    <property type="component" value="Chromosome"/>
</dbReference>
<accession>I3Y8E4</accession>
<dbReference type="EMBL" id="CP003154">
    <property type="protein sequence ID" value="AFL73262.1"/>
    <property type="molecule type" value="Genomic_DNA"/>
</dbReference>
<organism evidence="1 2">
    <name type="scientific">Thiocystis violascens (strain ATCC 17096 / DSM 198 / 6111)</name>
    <name type="common">Chromatium violascens</name>
    <dbReference type="NCBI Taxonomy" id="765911"/>
    <lineage>
        <taxon>Bacteria</taxon>
        <taxon>Pseudomonadati</taxon>
        <taxon>Pseudomonadota</taxon>
        <taxon>Gammaproteobacteria</taxon>
        <taxon>Chromatiales</taxon>
        <taxon>Chromatiaceae</taxon>
        <taxon>Thiocystis</taxon>
    </lineage>
</organism>
<name>I3Y8E4_THIV6</name>
<dbReference type="KEGG" id="tvi:Thivi_1239"/>
<proteinExistence type="predicted"/>
<reference evidence="1 2" key="1">
    <citation type="submission" date="2012-06" db="EMBL/GenBank/DDBJ databases">
        <title>Complete sequence of Thiocystis violascens DSM 198.</title>
        <authorList>
            <consortium name="US DOE Joint Genome Institute"/>
            <person name="Lucas S."/>
            <person name="Han J."/>
            <person name="Lapidus A."/>
            <person name="Cheng J.-F."/>
            <person name="Goodwin L."/>
            <person name="Pitluck S."/>
            <person name="Peters L."/>
            <person name="Ovchinnikova G."/>
            <person name="Teshima H."/>
            <person name="Detter J.C."/>
            <person name="Han C."/>
            <person name="Tapia R."/>
            <person name="Land M."/>
            <person name="Hauser L."/>
            <person name="Kyrpides N."/>
            <person name="Ivanova N."/>
            <person name="Pagani I."/>
            <person name="Vogl K."/>
            <person name="Liu Z."/>
            <person name="Frigaard N.-U."/>
            <person name="Bryant D."/>
            <person name="Woyke T."/>
        </authorList>
    </citation>
    <scope>NUCLEOTIDE SEQUENCE [LARGE SCALE GENOMIC DNA]</scope>
    <source>
        <strain evidence="2">ATCC 17096 / DSM 198 / 6111</strain>
    </source>
</reference>
<dbReference type="HOGENOM" id="CLU_1495551_0_0_6"/>
<evidence type="ECO:0008006" key="3">
    <source>
        <dbReference type="Google" id="ProtNLM"/>
    </source>
</evidence>
<gene>
    <name evidence="1" type="ordered locus">Thivi_1239</name>
</gene>
<dbReference type="AlphaFoldDB" id="I3Y8E4"/>
<protein>
    <recommendedName>
        <fullName evidence="3">DUF4365 domain-containing protein</fullName>
    </recommendedName>
</protein>
<keyword evidence="2" id="KW-1185">Reference proteome</keyword>
<evidence type="ECO:0000313" key="1">
    <source>
        <dbReference type="EMBL" id="AFL73262.1"/>
    </source>
</evidence>
<dbReference type="RefSeq" id="WP_014777746.1">
    <property type="nucleotide sequence ID" value="NC_018012.1"/>
</dbReference>
<dbReference type="eggNOG" id="ENOG5033FDD">
    <property type="taxonomic scope" value="Bacteria"/>
</dbReference>